<dbReference type="Gene3D" id="3.10.20.30">
    <property type="match status" value="1"/>
</dbReference>
<evidence type="ECO:0000256" key="3">
    <source>
        <dbReference type="ARBA" id="ARBA00022714"/>
    </source>
</evidence>
<dbReference type="GO" id="GO:0051537">
    <property type="term" value="F:2 iron, 2 sulfur cluster binding"/>
    <property type="evidence" value="ECO:0007669"/>
    <property type="project" value="UniProtKB-KW"/>
</dbReference>
<dbReference type="EMBL" id="CP034437">
    <property type="protein sequence ID" value="AZN39230.1"/>
    <property type="molecule type" value="Genomic_DNA"/>
</dbReference>
<gene>
    <name evidence="10" type="ORF">EJC50_05795</name>
</gene>
<dbReference type="InterPro" id="IPR001041">
    <property type="entry name" value="2Fe-2S_ferredoxin-type"/>
</dbReference>
<dbReference type="InterPro" id="IPR036010">
    <property type="entry name" value="2Fe-2S_ferredoxin-like_sf"/>
</dbReference>
<accession>A0A3Q8X2X5</accession>
<dbReference type="AlphaFoldDB" id="A0A3Q8X2X5"/>
<dbReference type="InterPro" id="IPR012675">
    <property type="entry name" value="Beta-grasp_dom_sf"/>
</dbReference>
<dbReference type="GO" id="GO:0046872">
    <property type="term" value="F:metal ion binding"/>
    <property type="evidence" value="ECO:0007669"/>
    <property type="project" value="UniProtKB-KW"/>
</dbReference>
<keyword evidence="7" id="KW-0411">Iron-sulfur</keyword>
<dbReference type="CDD" id="cd00207">
    <property type="entry name" value="fer2"/>
    <property type="match status" value="1"/>
</dbReference>
<keyword evidence="6" id="KW-0408">Iron</keyword>
<evidence type="ECO:0000256" key="5">
    <source>
        <dbReference type="ARBA" id="ARBA00022982"/>
    </source>
</evidence>
<keyword evidence="3" id="KW-0001">2Fe-2S</keyword>
<organism evidence="10 11">
    <name type="scientific">Paenibacillus albus</name>
    <dbReference type="NCBI Taxonomy" id="2495582"/>
    <lineage>
        <taxon>Bacteria</taxon>
        <taxon>Bacillati</taxon>
        <taxon>Bacillota</taxon>
        <taxon>Bacilli</taxon>
        <taxon>Bacillales</taxon>
        <taxon>Paenibacillaceae</taxon>
        <taxon>Paenibacillus</taxon>
    </lineage>
</organism>
<dbReference type="PANTHER" id="PTHR43112:SF3">
    <property type="entry name" value="FERREDOXIN-2, CHLOROPLASTIC"/>
    <property type="match status" value="1"/>
</dbReference>
<dbReference type="PROSITE" id="PS51085">
    <property type="entry name" value="2FE2S_FER_2"/>
    <property type="match status" value="1"/>
</dbReference>
<evidence type="ECO:0000256" key="4">
    <source>
        <dbReference type="ARBA" id="ARBA00022723"/>
    </source>
</evidence>
<proteinExistence type="inferred from homology"/>
<evidence type="ECO:0000259" key="9">
    <source>
        <dbReference type="PROSITE" id="PS51085"/>
    </source>
</evidence>
<evidence type="ECO:0000256" key="2">
    <source>
        <dbReference type="ARBA" id="ARBA00022448"/>
    </source>
</evidence>
<evidence type="ECO:0000256" key="7">
    <source>
        <dbReference type="ARBA" id="ARBA00023014"/>
    </source>
</evidence>
<feature type="domain" description="2Fe-2S ferredoxin-type" evidence="9">
    <location>
        <begin position="5"/>
        <end position="95"/>
    </location>
</feature>
<sequence length="103" mass="11173">MSSNNRVTIQATGESFEVAPREFILDAAIKQQASIPYSCRNGTCRTCISTVVEGKVEQHDIEDCLISPSELAAGQRLICLSTASGDVIIEPLRKLPKKQPVQA</sequence>
<dbReference type="OrthoDB" id="573132at2"/>
<evidence type="ECO:0000256" key="6">
    <source>
        <dbReference type="ARBA" id="ARBA00023004"/>
    </source>
</evidence>
<dbReference type="SUPFAM" id="SSF54292">
    <property type="entry name" value="2Fe-2S ferredoxin-like"/>
    <property type="match status" value="1"/>
</dbReference>
<keyword evidence="5" id="KW-0249">Electron transport</keyword>
<evidence type="ECO:0000256" key="8">
    <source>
        <dbReference type="ARBA" id="ARBA00034078"/>
    </source>
</evidence>
<reference evidence="11" key="1">
    <citation type="submission" date="2018-12" db="EMBL/GenBank/DDBJ databases">
        <title>Genome sequence of Peanibacillus sp.</title>
        <authorList>
            <person name="Subramani G."/>
            <person name="Srinivasan S."/>
            <person name="Kim M.K."/>
        </authorList>
    </citation>
    <scope>NUCLEOTIDE SEQUENCE [LARGE SCALE GENOMIC DNA]</scope>
    <source>
        <strain evidence="11">18JY67-1</strain>
    </source>
</reference>
<dbReference type="Pfam" id="PF00111">
    <property type="entry name" value="Fer2"/>
    <property type="match status" value="1"/>
</dbReference>
<dbReference type="Proteomes" id="UP000272528">
    <property type="component" value="Chromosome"/>
</dbReference>
<evidence type="ECO:0000256" key="1">
    <source>
        <dbReference type="ARBA" id="ARBA00007874"/>
    </source>
</evidence>
<evidence type="ECO:0000313" key="11">
    <source>
        <dbReference type="Proteomes" id="UP000272528"/>
    </source>
</evidence>
<keyword evidence="11" id="KW-1185">Reference proteome</keyword>
<name>A0A3Q8X2X5_9BACL</name>
<keyword evidence="2" id="KW-0813">Transport</keyword>
<dbReference type="PANTHER" id="PTHR43112">
    <property type="entry name" value="FERREDOXIN"/>
    <property type="match status" value="1"/>
</dbReference>
<comment type="similarity">
    <text evidence="1">Belongs to the 2Fe2S plant-type ferredoxin family.</text>
</comment>
<dbReference type="RefSeq" id="WP_126013551.1">
    <property type="nucleotide sequence ID" value="NZ_CP034437.1"/>
</dbReference>
<dbReference type="KEGG" id="palb:EJC50_05795"/>
<protein>
    <submittedName>
        <fullName evidence="10">2Fe-2S iron-sulfur cluster binding domain-containing protein</fullName>
    </submittedName>
</protein>
<evidence type="ECO:0000313" key="10">
    <source>
        <dbReference type="EMBL" id="AZN39230.1"/>
    </source>
</evidence>
<comment type="cofactor">
    <cofactor evidence="8">
        <name>[2Fe-2S] cluster</name>
        <dbReference type="ChEBI" id="CHEBI:190135"/>
    </cofactor>
</comment>
<keyword evidence="4" id="KW-0479">Metal-binding</keyword>